<sequence length="306" mass="34004">MSKYQHLLLLAPAEMRRSPAFERALALAGATGATLHIVIFLHPSSLESGWLAPQEAPQEVREAYVQRHREWLDEQAASARRQGQQVSSEVAWVEHPLQDIILHVREARADLLIKDVQHESALHRAFATPLDWQLLRDCPIPLYLVNRAEQPLPRKVVATVDPFHAEGQIHAVNEQIIAAARTLADECSAELHLLHVFDPSGIYSVERGLGAMPLSAGLSDGVRQSQEDAFELLAERHGIGQHQQHFLVGSAARVIAEFAEREQVDVLVMGTTHRRGLNKLLGSTVEHVLYRVPCGILAIKRKDSAP</sequence>
<comment type="function">
    <text evidence="4">Required for resistance to DNA-damaging agents.</text>
</comment>
<proteinExistence type="inferred from homology"/>
<dbReference type="GO" id="GO:0005737">
    <property type="term" value="C:cytoplasm"/>
    <property type="evidence" value="ECO:0007669"/>
    <property type="project" value="UniProtKB-SubCell"/>
</dbReference>
<dbReference type="InterPro" id="IPR006015">
    <property type="entry name" value="Universal_stress_UspA"/>
</dbReference>
<dbReference type="PANTHER" id="PTHR47892">
    <property type="entry name" value="UNIVERSAL STRESS PROTEIN E"/>
    <property type="match status" value="1"/>
</dbReference>
<evidence type="ECO:0000256" key="3">
    <source>
        <dbReference type="ARBA" id="ARBA00022490"/>
    </source>
</evidence>
<dbReference type="AlphaFoldDB" id="A0A1G8LAY0"/>
<dbReference type="EMBL" id="FNDS01000011">
    <property type="protein sequence ID" value="SDI52879.1"/>
    <property type="molecule type" value="Genomic_DNA"/>
</dbReference>
<dbReference type="Pfam" id="PF00582">
    <property type="entry name" value="Usp"/>
    <property type="match status" value="2"/>
</dbReference>
<evidence type="ECO:0000259" key="5">
    <source>
        <dbReference type="Pfam" id="PF00582"/>
    </source>
</evidence>
<dbReference type="SUPFAM" id="SSF52402">
    <property type="entry name" value="Adenine nucleotide alpha hydrolases-like"/>
    <property type="match status" value="2"/>
</dbReference>
<evidence type="ECO:0000313" key="7">
    <source>
        <dbReference type="Proteomes" id="UP000199636"/>
    </source>
</evidence>
<comment type="subcellular location">
    <subcellularLocation>
        <location evidence="1">Cytoplasm</location>
    </subcellularLocation>
</comment>
<organism evidence="6 7">
    <name type="scientific">Pseudomonas panipatensis</name>
    <dbReference type="NCBI Taxonomy" id="428992"/>
    <lineage>
        <taxon>Bacteria</taxon>
        <taxon>Pseudomonadati</taxon>
        <taxon>Pseudomonadota</taxon>
        <taxon>Gammaproteobacteria</taxon>
        <taxon>Pseudomonadales</taxon>
        <taxon>Pseudomonadaceae</taxon>
        <taxon>Pseudomonas</taxon>
    </lineage>
</organism>
<evidence type="ECO:0000256" key="4">
    <source>
        <dbReference type="ARBA" id="ARBA00037131"/>
    </source>
</evidence>
<keyword evidence="7" id="KW-1185">Reference proteome</keyword>
<evidence type="ECO:0000256" key="2">
    <source>
        <dbReference type="ARBA" id="ARBA00008791"/>
    </source>
</evidence>
<gene>
    <name evidence="6" type="ORF">SAMN05216272_11158</name>
</gene>
<dbReference type="STRING" id="428992.SAMN05216272_11158"/>
<dbReference type="Proteomes" id="UP000199636">
    <property type="component" value="Unassembled WGS sequence"/>
</dbReference>
<dbReference type="PANTHER" id="PTHR47892:SF1">
    <property type="entry name" value="UNIVERSAL STRESS PROTEIN E"/>
    <property type="match status" value="1"/>
</dbReference>
<dbReference type="Gene3D" id="3.40.50.12370">
    <property type="match status" value="1"/>
</dbReference>
<evidence type="ECO:0000313" key="6">
    <source>
        <dbReference type="EMBL" id="SDI52879.1"/>
    </source>
</evidence>
<keyword evidence="3" id="KW-0963">Cytoplasm</keyword>
<dbReference type="InterPro" id="IPR006016">
    <property type="entry name" value="UspA"/>
</dbReference>
<comment type="similarity">
    <text evidence="2">Belongs to the universal stress protein A family.</text>
</comment>
<name>A0A1G8LAY0_9PSED</name>
<feature type="domain" description="UspA" evidence="5">
    <location>
        <begin position="19"/>
        <end position="145"/>
    </location>
</feature>
<protein>
    <submittedName>
        <fullName evidence="6">Universal stress protein E</fullName>
    </submittedName>
</protein>
<dbReference type="RefSeq" id="WP_170842849.1">
    <property type="nucleotide sequence ID" value="NZ_FNDS01000011.1"/>
</dbReference>
<feature type="domain" description="UspA" evidence="5">
    <location>
        <begin position="179"/>
        <end position="300"/>
    </location>
</feature>
<reference evidence="7" key="1">
    <citation type="submission" date="2016-10" db="EMBL/GenBank/DDBJ databases">
        <authorList>
            <person name="Varghese N."/>
            <person name="Submissions S."/>
        </authorList>
    </citation>
    <scope>NUCLEOTIDE SEQUENCE [LARGE SCALE GENOMIC DNA]</scope>
    <source>
        <strain evidence="7">CCM 7469</strain>
    </source>
</reference>
<evidence type="ECO:0000256" key="1">
    <source>
        <dbReference type="ARBA" id="ARBA00004496"/>
    </source>
</evidence>
<accession>A0A1G8LAY0</accession>
<dbReference type="PRINTS" id="PR01438">
    <property type="entry name" value="UNVRSLSTRESS"/>
</dbReference>